<reference evidence="1 2" key="1">
    <citation type="submission" date="2019-05" db="EMBL/GenBank/DDBJ databases">
        <title>Another draft genome of Portunus trituberculatus and its Hox gene families provides insights of decapod evolution.</title>
        <authorList>
            <person name="Jeong J.-H."/>
            <person name="Song I."/>
            <person name="Kim S."/>
            <person name="Choi T."/>
            <person name="Kim D."/>
            <person name="Ryu S."/>
            <person name="Kim W."/>
        </authorList>
    </citation>
    <scope>NUCLEOTIDE SEQUENCE [LARGE SCALE GENOMIC DNA]</scope>
    <source>
        <tissue evidence="1">Muscle</tissue>
    </source>
</reference>
<comment type="caution">
    <text evidence="1">The sequence shown here is derived from an EMBL/GenBank/DDBJ whole genome shotgun (WGS) entry which is preliminary data.</text>
</comment>
<evidence type="ECO:0000313" key="1">
    <source>
        <dbReference type="EMBL" id="MPC61889.1"/>
    </source>
</evidence>
<evidence type="ECO:0000313" key="2">
    <source>
        <dbReference type="Proteomes" id="UP000324222"/>
    </source>
</evidence>
<keyword evidence="2" id="KW-1185">Reference proteome</keyword>
<dbReference type="AlphaFoldDB" id="A0A5B7GWM0"/>
<sequence>MRWESSCLDQDDPCCGCTCSSCIIIRSGSAESIDLDQSKQSKISPGAHDCESSRNLSAKIASMVSVQPSETPSVSDRASYEDGLSMEMFDDIIKTVPRGRMDGWMDGF</sequence>
<name>A0A5B7GWM0_PORTR</name>
<organism evidence="1 2">
    <name type="scientific">Portunus trituberculatus</name>
    <name type="common">Swimming crab</name>
    <name type="synonym">Neptunus trituberculatus</name>
    <dbReference type="NCBI Taxonomy" id="210409"/>
    <lineage>
        <taxon>Eukaryota</taxon>
        <taxon>Metazoa</taxon>
        <taxon>Ecdysozoa</taxon>
        <taxon>Arthropoda</taxon>
        <taxon>Crustacea</taxon>
        <taxon>Multicrustacea</taxon>
        <taxon>Malacostraca</taxon>
        <taxon>Eumalacostraca</taxon>
        <taxon>Eucarida</taxon>
        <taxon>Decapoda</taxon>
        <taxon>Pleocyemata</taxon>
        <taxon>Brachyura</taxon>
        <taxon>Eubrachyura</taxon>
        <taxon>Portunoidea</taxon>
        <taxon>Portunidae</taxon>
        <taxon>Portuninae</taxon>
        <taxon>Portunus</taxon>
    </lineage>
</organism>
<dbReference type="EMBL" id="VSRR010019064">
    <property type="protein sequence ID" value="MPC61889.1"/>
    <property type="molecule type" value="Genomic_DNA"/>
</dbReference>
<accession>A0A5B7GWM0</accession>
<gene>
    <name evidence="1" type="ORF">E2C01_055966</name>
</gene>
<dbReference type="Proteomes" id="UP000324222">
    <property type="component" value="Unassembled WGS sequence"/>
</dbReference>
<protein>
    <submittedName>
        <fullName evidence="1">Uncharacterized protein</fullName>
    </submittedName>
</protein>
<proteinExistence type="predicted"/>